<name>A0A401ZTN4_9CHLR</name>
<keyword evidence="2" id="KW-1133">Transmembrane helix</keyword>
<proteinExistence type="predicted"/>
<dbReference type="AlphaFoldDB" id="A0A401ZTN4"/>
<feature type="region of interest" description="Disordered" evidence="1">
    <location>
        <begin position="1"/>
        <end position="28"/>
    </location>
</feature>
<dbReference type="OrthoDB" id="162381at2"/>
<organism evidence="3 4">
    <name type="scientific">Tengunoibacter tsumagoiensis</name>
    <dbReference type="NCBI Taxonomy" id="2014871"/>
    <lineage>
        <taxon>Bacteria</taxon>
        <taxon>Bacillati</taxon>
        <taxon>Chloroflexota</taxon>
        <taxon>Ktedonobacteria</taxon>
        <taxon>Ktedonobacterales</taxon>
        <taxon>Dictyobacteraceae</taxon>
        <taxon>Tengunoibacter</taxon>
    </lineage>
</organism>
<evidence type="ECO:0000256" key="2">
    <source>
        <dbReference type="SAM" id="Phobius"/>
    </source>
</evidence>
<reference evidence="4" key="1">
    <citation type="submission" date="2018-12" db="EMBL/GenBank/DDBJ databases">
        <title>Tengunoibacter tsumagoiensis gen. nov., sp. nov., Dictyobacter kobayashii sp. nov., D. alpinus sp. nov., and D. joshuensis sp. nov. and description of Dictyobacteraceae fam. nov. within the order Ktedonobacterales isolated from Tengu-no-mugimeshi.</title>
        <authorList>
            <person name="Wang C.M."/>
            <person name="Zheng Y."/>
            <person name="Sakai Y."/>
            <person name="Toyoda A."/>
            <person name="Minakuchi Y."/>
            <person name="Abe K."/>
            <person name="Yokota A."/>
            <person name="Yabe S."/>
        </authorList>
    </citation>
    <scope>NUCLEOTIDE SEQUENCE [LARGE SCALE GENOMIC DNA]</scope>
    <source>
        <strain evidence="4">Uno3</strain>
    </source>
</reference>
<dbReference type="RefSeq" id="WP_126577891.1">
    <property type="nucleotide sequence ID" value="NZ_BIFR01000001.1"/>
</dbReference>
<dbReference type="EMBL" id="BIFR01000001">
    <property type="protein sequence ID" value="GCE10278.1"/>
    <property type="molecule type" value="Genomic_DNA"/>
</dbReference>
<dbReference type="Proteomes" id="UP000287352">
    <property type="component" value="Unassembled WGS sequence"/>
</dbReference>
<keyword evidence="2" id="KW-0812">Transmembrane</keyword>
<keyword evidence="4" id="KW-1185">Reference proteome</keyword>
<keyword evidence="2" id="KW-0472">Membrane</keyword>
<feature type="transmembrane region" description="Helical" evidence="2">
    <location>
        <begin position="58"/>
        <end position="78"/>
    </location>
</feature>
<protein>
    <submittedName>
        <fullName evidence="3">Uncharacterized protein</fullName>
    </submittedName>
</protein>
<gene>
    <name evidence="3" type="ORF">KTT_01370</name>
</gene>
<evidence type="ECO:0000313" key="3">
    <source>
        <dbReference type="EMBL" id="GCE10278.1"/>
    </source>
</evidence>
<evidence type="ECO:0000256" key="1">
    <source>
        <dbReference type="SAM" id="MobiDB-lite"/>
    </source>
</evidence>
<feature type="compositionally biased region" description="Pro residues" evidence="1">
    <location>
        <begin position="10"/>
        <end position="24"/>
    </location>
</feature>
<evidence type="ECO:0000313" key="4">
    <source>
        <dbReference type="Proteomes" id="UP000287352"/>
    </source>
</evidence>
<comment type="caution">
    <text evidence="3">The sequence shown here is derived from an EMBL/GenBank/DDBJ whole genome shotgun (WGS) entry which is preliminary data.</text>
</comment>
<sequence>MISPASTQPSLPPEEQLPPSPPRLRPGERPLAQALKSVLRWPIKLLYYLITGIRTHKLLAFALLLLLLLSIGVTSYLATGSMPFGIGRDPYKFTGNTSGKIQNWLYALRDGDAAHLQMLDRDVAQPPDVNQLVTTYSQARTHLIWKDITVIGTRQQADTTVDSFVQVDMAASGPGGDTKGMVIWHFITATLNGQEMLLSVSLVDQR</sequence>
<accession>A0A401ZTN4</accession>